<evidence type="ECO:0000313" key="1">
    <source>
        <dbReference type="EMBL" id="KKS84164.1"/>
    </source>
</evidence>
<proteinExistence type="predicted"/>
<gene>
    <name evidence="1" type="ORF">UV59_C0026G0014</name>
</gene>
<evidence type="ECO:0000313" key="2">
    <source>
        <dbReference type="Proteomes" id="UP000034543"/>
    </source>
</evidence>
<organism evidence="1 2">
    <name type="scientific">Candidatus Gottesmanbacteria bacterium GW2011_GWA1_43_11</name>
    <dbReference type="NCBI Taxonomy" id="1618436"/>
    <lineage>
        <taxon>Bacteria</taxon>
        <taxon>Candidatus Gottesmaniibacteriota</taxon>
    </lineage>
</organism>
<dbReference type="EMBL" id="LCFB01000026">
    <property type="protein sequence ID" value="KKS84164.1"/>
    <property type="molecule type" value="Genomic_DNA"/>
</dbReference>
<comment type="caution">
    <text evidence="1">The sequence shown here is derived from an EMBL/GenBank/DDBJ whole genome shotgun (WGS) entry which is preliminary data.</text>
</comment>
<dbReference type="AlphaFoldDB" id="A0A0G1CFB5"/>
<protein>
    <submittedName>
        <fullName evidence="1">Uncharacterized protein</fullName>
    </submittedName>
</protein>
<accession>A0A0G1CFB5</accession>
<sequence>MTRAPTGMAGCIDPDCTISSLYKFCAGMSAPVKNSATAIVSKVKISCIDLHKVFTFLGQTNIKCKKNLGHLSLRGSRLPLKYKCLSGDEAISYGIAAPFGLAMTGIDSLQARFKSALQTALHSRSNREWRNRN</sequence>
<name>A0A0G1CFB5_9BACT</name>
<dbReference type="Proteomes" id="UP000034543">
    <property type="component" value="Unassembled WGS sequence"/>
</dbReference>
<reference evidence="1 2" key="1">
    <citation type="journal article" date="2015" name="Nature">
        <title>rRNA introns, odd ribosomes, and small enigmatic genomes across a large radiation of phyla.</title>
        <authorList>
            <person name="Brown C.T."/>
            <person name="Hug L.A."/>
            <person name="Thomas B.C."/>
            <person name="Sharon I."/>
            <person name="Castelle C.J."/>
            <person name="Singh A."/>
            <person name="Wilkins M.J."/>
            <person name="Williams K.H."/>
            <person name="Banfield J.F."/>
        </authorList>
    </citation>
    <scope>NUCLEOTIDE SEQUENCE [LARGE SCALE GENOMIC DNA]</scope>
</reference>